<dbReference type="GO" id="GO:0000981">
    <property type="term" value="F:DNA-binding transcription factor activity, RNA polymerase II-specific"/>
    <property type="evidence" value="ECO:0007669"/>
    <property type="project" value="InterPro"/>
</dbReference>
<dbReference type="PROSITE" id="PS50048">
    <property type="entry name" value="ZN2_CY6_FUNGAL_2"/>
    <property type="match status" value="1"/>
</dbReference>
<dbReference type="AlphaFoldDB" id="N1PNG8"/>
<accession>N1PNG8</accession>
<feature type="region of interest" description="Disordered" evidence="3">
    <location>
        <begin position="163"/>
        <end position="188"/>
    </location>
</feature>
<dbReference type="GO" id="GO:0006351">
    <property type="term" value="P:DNA-templated transcription"/>
    <property type="evidence" value="ECO:0007669"/>
    <property type="project" value="InterPro"/>
</dbReference>
<dbReference type="PANTHER" id="PTHR46910">
    <property type="entry name" value="TRANSCRIPTION FACTOR PDR1"/>
    <property type="match status" value="1"/>
</dbReference>
<evidence type="ECO:0000256" key="3">
    <source>
        <dbReference type="SAM" id="MobiDB-lite"/>
    </source>
</evidence>
<dbReference type="GO" id="GO:0008270">
    <property type="term" value="F:zinc ion binding"/>
    <property type="evidence" value="ECO:0007669"/>
    <property type="project" value="InterPro"/>
</dbReference>
<dbReference type="OMA" id="QMISCLV"/>
<dbReference type="InterPro" id="IPR050987">
    <property type="entry name" value="AtrR-like"/>
</dbReference>
<evidence type="ECO:0000256" key="1">
    <source>
        <dbReference type="ARBA" id="ARBA00022723"/>
    </source>
</evidence>
<protein>
    <recommendedName>
        <fullName evidence="4">Zn(2)-C6 fungal-type domain-containing protein</fullName>
    </recommendedName>
</protein>
<dbReference type="OrthoDB" id="424974at2759"/>
<dbReference type="EMBL" id="KB446538">
    <property type="protein sequence ID" value="EME44971.1"/>
    <property type="molecule type" value="Genomic_DNA"/>
</dbReference>
<reference evidence="5 6" key="2">
    <citation type="journal article" date="2012" name="PLoS Pathog.">
        <title>Diverse lifestyles and strategies of plant pathogenesis encoded in the genomes of eighteen Dothideomycetes fungi.</title>
        <authorList>
            <person name="Ohm R.A."/>
            <person name="Feau N."/>
            <person name="Henrissat B."/>
            <person name="Schoch C.L."/>
            <person name="Horwitz B.A."/>
            <person name="Barry K.W."/>
            <person name="Condon B.J."/>
            <person name="Copeland A.C."/>
            <person name="Dhillon B."/>
            <person name="Glaser F."/>
            <person name="Hesse C.N."/>
            <person name="Kosti I."/>
            <person name="LaButti K."/>
            <person name="Lindquist E.A."/>
            <person name="Lucas S."/>
            <person name="Salamov A.A."/>
            <person name="Bradshaw R.E."/>
            <person name="Ciuffetti L."/>
            <person name="Hamelin R.C."/>
            <person name="Kema G.H.J."/>
            <person name="Lawrence C."/>
            <person name="Scott J.A."/>
            <person name="Spatafora J.W."/>
            <person name="Turgeon B.G."/>
            <person name="de Wit P.J.G.M."/>
            <person name="Zhong S."/>
            <person name="Goodwin S.B."/>
            <person name="Grigoriev I.V."/>
        </authorList>
    </citation>
    <scope>NUCLEOTIDE SEQUENCE [LARGE SCALE GENOMIC DNA]</scope>
    <source>
        <strain evidence="6">NZE10 / CBS 128990</strain>
    </source>
</reference>
<dbReference type="InterPro" id="IPR036864">
    <property type="entry name" value="Zn2-C6_fun-type_DNA-bd_sf"/>
</dbReference>
<keyword evidence="2" id="KW-0539">Nucleus</keyword>
<keyword evidence="1" id="KW-0479">Metal-binding</keyword>
<dbReference type="Pfam" id="PF00172">
    <property type="entry name" value="Zn_clus"/>
    <property type="match status" value="1"/>
</dbReference>
<dbReference type="STRING" id="675120.N1PNG8"/>
<dbReference type="eggNOG" id="ENOG502RZ6G">
    <property type="taxonomic scope" value="Eukaryota"/>
</dbReference>
<sequence length="741" mass="83839">MEHKRRRVTRACDRCRILKTKCDGQQPVCSRCSAYGYACNWEHGGRRGLTHPDASQTMNPASSSLSVTSLQQAVRAYDELLSTIRTTVPEEERAKVELAQARIRTHLPNEILDQLVSPEAPQEDVKRDNDDTPESRRGSAKYLGWSSDVEFVNSIQDLLRDSRLPGQPSVCDSYEQTDNNSHSDSHQYPLKLPTRKVADHWLETFFDTIHVAHPVVSQQQFRLQYRKFCESLSTKDVSRTWSATFLSILALGSYYDTFSRGDSGDPCTHEGYFTYSQALTKSHDSEHSRDYVCLLIVQCLYLLATVQTDKCWITLGTAIRIAQSLGLHVEDEATRQRPAQSQIEHEMRRRTWHSLYVLDRLLALQLGRPLAINHADTAVRPPSQIDDMEFDLVRDSIPSPSSSWKPQFGDYFRAVVRFSHIVGSVVQDLYRPNTQQDLDFELVEDIDKRLLQWRSDLPQSLRFDMDHSSDTVVTLRRQRNILSIKFHHLRALLHRVHLCLPWLLYEGSSTMSISESEREQVVNSEAICVSEAREIARTMENVNNEQDLVHDFPFWQMISCLICGTSILLVASKFSVPPSPVDTMVALEADAAVCLRIFDALSAHSDAARLAAKMMRALQSYKRSTEPLAWRPRNMRSSTTQETAIPAPSYIDTPFTTAEVDFGSASWVTNQSWPSECSDSLSWSSQFVTLDDYLDPGLYLGSDLASAVGPPIVPTVVSMQTAPDRSNMPVMPLGTLPGQWS</sequence>
<dbReference type="GO" id="GO:0003677">
    <property type="term" value="F:DNA binding"/>
    <property type="evidence" value="ECO:0007669"/>
    <property type="project" value="InterPro"/>
</dbReference>
<evidence type="ECO:0000313" key="5">
    <source>
        <dbReference type="EMBL" id="EME44971.1"/>
    </source>
</evidence>
<reference evidence="6" key="1">
    <citation type="journal article" date="2012" name="PLoS Genet.">
        <title>The genomes of the fungal plant pathogens Cladosporium fulvum and Dothistroma septosporum reveal adaptation to different hosts and lifestyles but also signatures of common ancestry.</title>
        <authorList>
            <person name="de Wit P.J.G.M."/>
            <person name="van der Burgt A."/>
            <person name="Oekmen B."/>
            <person name="Stergiopoulos I."/>
            <person name="Abd-Elsalam K.A."/>
            <person name="Aerts A.L."/>
            <person name="Bahkali A.H."/>
            <person name="Beenen H.G."/>
            <person name="Chettri P."/>
            <person name="Cox M.P."/>
            <person name="Datema E."/>
            <person name="de Vries R.P."/>
            <person name="Dhillon B."/>
            <person name="Ganley A.R."/>
            <person name="Griffiths S.A."/>
            <person name="Guo Y."/>
            <person name="Hamelin R.C."/>
            <person name="Henrissat B."/>
            <person name="Kabir M.S."/>
            <person name="Jashni M.K."/>
            <person name="Kema G."/>
            <person name="Klaubauf S."/>
            <person name="Lapidus A."/>
            <person name="Levasseur A."/>
            <person name="Lindquist E."/>
            <person name="Mehrabi R."/>
            <person name="Ohm R.A."/>
            <person name="Owen T.J."/>
            <person name="Salamov A."/>
            <person name="Schwelm A."/>
            <person name="Schijlen E."/>
            <person name="Sun H."/>
            <person name="van den Burg H.A."/>
            <person name="van Ham R.C.H.J."/>
            <person name="Zhang S."/>
            <person name="Goodwin S.B."/>
            <person name="Grigoriev I.V."/>
            <person name="Collemare J."/>
            <person name="Bradshaw R.E."/>
        </authorList>
    </citation>
    <scope>NUCLEOTIDE SEQUENCE [LARGE SCALE GENOMIC DNA]</scope>
    <source>
        <strain evidence="6">NZE10 / CBS 128990</strain>
    </source>
</reference>
<dbReference type="PANTHER" id="PTHR46910:SF1">
    <property type="entry name" value="MISCELLANEOUS ZN(II)2CYS6 TRANSCRIPTION FACTOR (EUROFUNG)-RELATED"/>
    <property type="match status" value="1"/>
</dbReference>
<keyword evidence="6" id="KW-1185">Reference proteome</keyword>
<evidence type="ECO:0000313" key="6">
    <source>
        <dbReference type="Proteomes" id="UP000016933"/>
    </source>
</evidence>
<name>N1PNG8_DOTSN</name>
<dbReference type="CDD" id="cd00067">
    <property type="entry name" value="GAL4"/>
    <property type="match status" value="1"/>
</dbReference>
<organism evidence="5 6">
    <name type="scientific">Dothistroma septosporum (strain NZE10 / CBS 128990)</name>
    <name type="common">Red band needle blight fungus</name>
    <name type="synonym">Mycosphaerella pini</name>
    <dbReference type="NCBI Taxonomy" id="675120"/>
    <lineage>
        <taxon>Eukaryota</taxon>
        <taxon>Fungi</taxon>
        <taxon>Dikarya</taxon>
        <taxon>Ascomycota</taxon>
        <taxon>Pezizomycotina</taxon>
        <taxon>Dothideomycetes</taxon>
        <taxon>Dothideomycetidae</taxon>
        <taxon>Mycosphaerellales</taxon>
        <taxon>Mycosphaerellaceae</taxon>
        <taxon>Dothistroma</taxon>
    </lineage>
</organism>
<dbReference type="Proteomes" id="UP000016933">
    <property type="component" value="Unassembled WGS sequence"/>
</dbReference>
<dbReference type="PROSITE" id="PS00463">
    <property type="entry name" value="ZN2_CY6_FUNGAL_1"/>
    <property type="match status" value="1"/>
</dbReference>
<feature type="compositionally biased region" description="Basic and acidic residues" evidence="3">
    <location>
        <begin position="123"/>
        <end position="137"/>
    </location>
</feature>
<dbReference type="Gene3D" id="4.10.240.10">
    <property type="entry name" value="Zn(2)-C6 fungal-type DNA-binding domain"/>
    <property type="match status" value="1"/>
</dbReference>
<dbReference type="Pfam" id="PF04082">
    <property type="entry name" value="Fungal_trans"/>
    <property type="match status" value="1"/>
</dbReference>
<feature type="domain" description="Zn(2)-C6 fungal-type" evidence="4">
    <location>
        <begin position="11"/>
        <end position="41"/>
    </location>
</feature>
<dbReference type="InterPro" id="IPR001138">
    <property type="entry name" value="Zn2Cys6_DnaBD"/>
</dbReference>
<dbReference type="HOGENOM" id="CLU_023747_0_0_1"/>
<dbReference type="CDD" id="cd12148">
    <property type="entry name" value="fungal_TF_MHR"/>
    <property type="match status" value="1"/>
</dbReference>
<evidence type="ECO:0000259" key="4">
    <source>
        <dbReference type="PROSITE" id="PS50048"/>
    </source>
</evidence>
<proteinExistence type="predicted"/>
<dbReference type="SUPFAM" id="SSF57701">
    <property type="entry name" value="Zn2/Cys6 DNA-binding domain"/>
    <property type="match status" value="1"/>
</dbReference>
<dbReference type="SMART" id="SM00906">
    <property type="entry name" value="Fungal_trans"/>
    <property type="match status" value="1"/>
</dbReference>
<evidence type="ECO:0000256" key="2">
    <source>
        <dbReference type="ARBA" id="ARBA00023242"/>
    </source>
</evidence>
<feature type="region of interest" description="Disordered" evidence="3">
    <location>
        <begin position="109"/>
        <end position="139"/>
    </location>
</feature>
<dbReference type="InterPro" id="IPR007219">
    <property type="entry name" value="XnlR_reg_dom"/>
</dbReference>
<dbReference type="SMART" id="SM00066">
    <property type="entry name" value="GAL4"/>
    <property type="match status" value="1"/>
</dbReference>
<gene>
    <name evidence="5" type="ORF">DOTSEDRAFT_70874</name>
</gene>